<evidence type="ECO:0000256" key="2">
    <source>
        <dbReference type="ARBA" id="ARBA00022643"/>
    </source>
</evidence>
<dbReference type="Gene3D" id="3.40.50.360">
    <property type="match status" value="1"/>
</dbReference>
<sequence length="180" mass="19517">MSKKVLIISTSPRKGSNSDALAEEFAKGAQKAGHEVEKISLIGKDIQFCRGCLACQKTKRCVIHDDADKIVQEKMLHADVLVFATPIYYYEMCGQMKTLLDRANPLYPSDYAFRDIYFIAAAAEDGDAVWTRAASGLEGWIACFPKAHLSGVIFGGNATDIGTIQGSSAMKKAFEAGKAV</sequence>
<proteinExistence type="predicted"/>
<accession>A0A6L5Y7R1</accession>
<dbReference type="Proteomes" id="UP000474676">
    <property type="component" value="Unassembled WGS sequence"/>
</dbReference>
<dbReference type="EMBL" id="VUMZ01000014">
    <property type="protein sequence ID" value="MST52764.1"/>
    <property type="molecule type" value="Genomic_DNA"/>
</dbReference>
<evidence type="ECO:0000313" key="4">
    <source>
        <dbReference type="EMBL" id="MST52764.1"/>
    </source>
</evidence>
<dbReference type="InterPro" id="IPR051796">
    <property type="entry name" value="ISF_SsuE-like"/>
</dbReference>
<dbReference type="SUPFAM" id="SSF52218">
    <property type="entry name" value="Flavoproteins"/>
    <property type="match status" value="1"/>
</dbReference>
<dbReference type="GeneID" id="303115794"/>
<dbReference type="Pfam" id="PF03358">
    <property type="entry name" value="FMN_red"/>
    <property type="match status" value="1"/>
</dbReference>
<organism evidence="4 5">
    <name type="scientific">Hornefia butyriciproducens</name>
    <dbReference type="NCBI Taxonomy" id="2652293"/>
    <lineage>
        <taxon>Bacteria</taxon>
        <taxon>Bacillati</taxon>
        <taxon>Bacillota</taxon>
        <taxon>Clostridia</taxon>
        <taxon>Peptostreptococcales</taxon>
        <taxon>Anaerovoracaceae</taxon>
        <taxon>Hornefia</taxon>
    </lineage>
</organism>
<reference evidence="4 5" key="1">
    <citation type="submission" date="2019-08" db="EMBL/GenBank/DDBJ databases">
        <title>In-depth cultivation of the pig gut microbiome towards novel bacterial diversity and tailored functional studies.</title>
        <authorList>
            <person name="Wylensek D."/>
            <person name="Hitch T.C.A."/>
            <person name="Clavel T."/>
        </authorList>
    </citation>
    <scope>NUCLEOTIDE SEQUENCE [LARGE SCALE GENOMIC DNA]</scope>
    <source>
        <strain evidence="4 5">WCA-MUC-591-APC-3H</strain>
    </source>
</reference>
<dbReference type="AlphaFoldDB" id="A0A6L5Y7R1"/>
<name>A0A6L5Y7R1_9FIRM</name>
<feature type="domain" description="NADPH-dependent FMN reductase-like" evidence="3">
    <location>
        <begin position="4"/>
        <end position="123"/>
    </location>
</feature>
<evidence type="ECO:0000256" key="1">
    <source>
        <dbReference type="ARBA" id="ARBA00022630"/>
    </source>
</evidence>
<gene>
    <name evidence="4" type="ORF">FYJ64_10710</name>
</gene>
<dbReference type="InterPro" id="IPR029039">
    <property type="entry name" value="Flavoprotein-like_sf"/>
</dbReference>
<dbReference type="PANTHER" id="PTHR43278:SF2">
    <property type="entry name" value="IRON-SULFUR FLAVOPROTEIN"/>
    <property type="match status" value="1"/>
</dbReference>
<dbReference type="PANTHER" id="PTHR43278">
    <property type="entry name" value="NAD(P)H-DEPENDENT FMN-CONTAINING OXIDOREDUCTASE YWQN-RELATED"/>
    <property type="match status" value="1"/>
</dbReference>
<dbReference type="GO" id="GO:0016491">
    <property type="term" value="F:oxidoreductase activity"/>
    <property type="evidence" value="ECO:0007669"/>
    <property type="project" value="InterPro"/>
</dbReference>
<dbReference type="RefSeq" id="WP_154575140.1">
    <property type="nucleotide sequence ID" value="NZ_JAXDTB010000006.1"/>
</dbReference>
<evidence type="ECO:0000313" key="5">
    <source>
        <dbReference type="Proteomes" id="UP000474676"/>
    </source>
</evidence>
<dbReference type="InterPro" id="IPR005025">
    <property type="entry name" value="FMN_Rdtase-like_dom"/>
</dbReference>
<protein>
    <submittedName>
        <fullName evidence="4">Flavodoxin family protein</fullName>
    </submittedName>
</protein>
<keyword evidence="1" id="KW-0285">Flavoprotein</keyword>
<evidence type="ECO:0000259" key="3">
    <source>
        <dbReference type="Pfam" id="PF03358"/>
    </source>
</evidence>
<comment type="caution">
    <text evidence="4">The sequence shown here is derived from an EMBL/GenBank/DDBJ whole genome shotgun (WGS) entry which is preliminary data.</text>
</comment>
<keyword evidence="2" id="KW-0288">FMN</keyword>
<keyword evidence="5" id="KW-1185">Reference proteome</keyword>